<name>A0AC34QIN7_9BILA</name>
<dbReference type="WBParaSite" id="JU765_v2.g16665.t1">
    <property type="protein sequence ID" value="JU765_v2.g16665.t1"/>
    <property type="gene ID" value="JU765_v2.g16665"/>
</dbReference>
<accession>A0AC34QIN7</accession>
<protein>
    <submittedName>
        <fullName evidence="2">DUF19 domain-containing protein</fullName>
    </submittedName>
</protein>
<dbReference type="Proteomes" id="UP000887576">
    <property type="component" value="Unplaced"/>
</dbReference>
<reference evidence="2" key="1">
    <citation type="submission" date="2022-11" db="UniProtKB">
        <authorList>
            <consortium name="WormBaseParasite"/>
        </authorList>
    </citation>
    <scope>IDENTIFICATION</scope>
</reference>
<organism evidence="1 2">
    <name type="scientific">Panagrolaimus sp. JU765</name>
    <dbReference type="NCBI Taxonomy" id="591449"/>
    <lineage>
        <taxon>Eukaryota</taxon>
        <taxon>Metazoa</taxon>
        <taxon>Ecdysozoa</taxon>
        <taxon>Nematoda</taxon>
        <taxon>Chromadorea</taxon>
        <taxon>Rhabditida</taxon>
        <taxon>Tylenchina</taxon>
        <taxon>Panagrolaimomorpha</taxon>
        <taxon>Panagrolaimoidea</taxon>
        <taxon>Panagrolaimidae</taxon>
        <taxon>Panagrolaimus</taxon>
    </lineage>
</organism>
<proteinExistence type="predicted"/>
<sequence length="243" mass="27799">MWSFLFFALVLPCLAATTSESVKCRESAMDECAKPLLDYLLTVEKELAASGLPSTNKEDVKTLCENYAGYRTCIDPYLTKCMLNENTATIINTYGYICTEGFDVYSENVQCLNGIRSHPIVENCQAIMDQKFEELPKDLDEEQAMIEYCGLMLESFDCTKNIIVEECGYEAWKVMNTMERNVLELKSPICGIVGFIMDERANGREVDVDEMMDSFFKNQEQYSYLEDFEEIKTFHHQPQHAAA</sequence>
<evidence type="ECO:0000313" key="1">
    <source>
        <dbReference type="Proteomes" id="UP000887576"/>
    </source>
</evidence>
<evidence type="ECO:0000313" key="2">
    <source>
        <dbReference type="WBParaSite" id="JU765_v2.g16665.t1"/>
    </source>
</evidence>